<keyword evidence="4" id="KW-0804">Transcription</keyword>
<dbReference type="PANTHER" id="PTHR30537">
    <property type="entry name" value="HTH-TYPE TRANSCRIPTIONAL REGULATOR"/>
    <property type="match status" value="1"/>
</dbReference>
<proteinExistence type="inferred from homology"/>
<evidence type="ECO:0000256" key="4">
    <source>
        <dbReference type="ARBA" id="ARBA00023163"/>
    </source>
</evidence>
<dbReference type="Pfam" id="PF00126">
    <property type="entry name" value="HTH_1"/>
    <property type="match status" value="1"/>
</dbReference>
<evidence type="ECO:0000313" key="6">
    <source>
        <dbReference type="EMBL" id="QJR30884.1"/>
    </source>
</evidence>
<evidence type="ECO:0000256" key="2">
    <source>
        <dbReference type="ARBA" id="ARBA00023015"/>
    </source>
</evidence>
<dbReference type="Proteomes" id="UP000501130">
    <property type="component" value="Chromosome"/>
</dbReference>
<keyword evidence="7" id="KW-1185">Reference proteome</keyword>
<comment type="similarity">
    <text evidence="1">Belongs to the LysR transcriptional regulatory family.</text>
</comment>
<keyword evidence="3" id="KW-0238">DNA-binding</keyword>
<dbReference type="EMBL" id="CP053084">
    <property type="protein sequence ID" value="QJR30884.1"/>
    <property type="molecule type" value="Genomic_DNA"/>
</dbReference>
<dbReference type="Pfam" id="PF03466">
    <property type="entry name" value="LysR_substrate"/>
    <property type="match status" value="1"/>
</dbReference>
<dbReference type="PROSITE" id="PS50931">
    <property type="entry name" value="HTH_LYSR"/>
    <property type="match status" value="1"/>
</dbReference>
<evidence type="ECO:0000259" key="5">
    <source>
        <dbReference type="PROSITE" id="PS50931"/>
    </source>
</evidence>
<dbReference type="InterPro" id="IPR005119">
    <property type="entry name" value="LysR_subst-bd"/>
</dbReference>
<name>A0ABX6N8W4_9BURK</name>
<dbReference type="InterPro" id="IPR058163">
    <property type="entry name" value="LysR-type_TF_proteobact-type"/>
</dbReference>
<organism evidence="6 7">
    <name type="scientific">Limnobacter profundi</name>
    <dbReference type="NCBI Taxonomy" id="2732163"/>
    <lineage>
        <taxon>Bacteria</taxon>
        <taxon>Pseudomonadati</taxon>
        <taxon>Pseudomonadota</taxon>
        <taxon>Betaproteobacteria</taxon>
        <taxon>Burkholderiales</taxon>
        <taxon>Burkholderiaceae</taxon>
        <taxon>Limnobacter</taxon>
    </lineage>
</organism>
<dbReference type="SUPFAM" id="SSF53850">
    <property type="entry name" value="Periplasmic binding protein-like II"/>
    <property type="match status" value="1"/>
</dbReference>
<dbReference type="InterPro" id="IPR036388">
    <property type="entry name" value="WH-like_DNA-bd_sf"/>
</dbReference>
<dbReference type="PANTHER" id="PTHR30537:SF5">
    <property type="entry name" value="HTH-TYPE TRANSCRIPTIONAL ACTIVATOR TTDR-RELATED"/>
    <property type="match status" value="1"/>
</dbReference>
<protein>
    <submittedName>
        <fullName evidence="6">LysR family transcriptional regulator</fullName>
    </submittedName>
</protein>
<evidence type="ECO:0000256" key="3">
    <source>
        <dbReference type="ARBA" id="ARBA00023125"/>
    </source>
</evidence>
<dbReference type="InterPro" id="IPR000847">
    <property type="entry name" value="LysR_HTH_N"/>
</dbReference>
<dbReference type="RefSeq" id="WP_105029726.1">
    <property type="nucleotide sequence ID" value="NZ_CP053084.1"/>
</dbReference>
<feature type="domain" description="HTH lysR-type" evidence="5">
    <location>
        <begin position="13"/>
        <end position="63"/>
    </location>
</feature>
<sequence>MVLDKDLLDGIPVFLTVAEHSSFTLAAAQLGITPTAVSKAIRVLEERHGVVLFQRTTRKVALTEAGQALFSRLNPATQEIDEAIAALGQFREKPIGTLRLNMKRSACTYLVEPIVAEFRQKYPDVKLDITIDEGLTDLLEGRYDAGIRLGESVDKDMVGVRLTPDLAFHVVGSPEYFKRHGKPAKPEDLQQHDAIMYRFVTSGTFHRWEFVRSKRQFFVDLPSPVVVNNRDILINFARQGLGLAYVAQYEVERELAEGSLVPVLSEFIPKTSGLYLYFPARTQAQLKLRAFIDMVTKVRGA</sequence>
<dbReference type="Gene3D" id="1.10.10.10">
    <property type="entry name" value="Winged helix-like DNA-binding domain superfamily/Winged helix DNA-binding domain"/>
    <property type="match status" value="1"/>
</dbReference>
<dbReference type="SUPFAM" id="SSF46785">
    <property type="entry name" value="Winged helix' DNA-binding domain"/>
    <property type="match status" value="1"/>
</dbReference>
<evidence type="ECO:0000313" key="7">
    <source>
        <dbReference type="Proteomes" id="UP000501130"/>
    </source>
</evidence>
<reference evidence="6 7" key="1">
    <citation type="submission" date="2020-05" db="EMBL/GenBank/DDBJ databases">
        <title>Compete genome of Limnobacter sp. SAORIC-580.</title>
        <authorList>
            <person name="Song J."/>
            <person name="Cho J.-C."/>
        </authorList>
    </citation>
    <scope>NUCLEOTIDE SEQUENCE [LARGE SCALE GENOMIC DNA]</scope>
    <source>
        <strain evidence="6 7">SAORIC-580</strain>
    </source>
</reference>
<dbReference type="InterPro" id="IPR036390">
    <property type="entry name" value="WH_DNA-bd_sf"/>
</dbReference>
<gene>
    <name evidence="6" type="ORF">HKT17_14820</name>
</gene>
<accession>A0ABX6N8W4</accession>
<keyword evidence="2" id="KW-0805">Transcription regulation</keyword>
<dbReference type="CDD" id="cd08474">
    <property type="entry name" value="PBP2_CrgA_like_5"/>
    <property type="match status" value="1"/>
</dbReference>
<dbReference type="Gene3D" id="3.40.190.290">
    <property type="match status" value="1"/>
</dbReference>
<evidence type="ECO:0000256" key="1">
    <source>
        <dbReference type="ARBA" id="ARBA00009437"/>
    </source>
</evidence>